<dbReference type="InterPro" id="IPR036919">
    <property type="entry name" value="Ribo_uL30_ferredoxin-like_sf"/>
</dbReference>
<evidence type="ECO:0000256" key="4">
    <source>
        <dbReference type="ARBA" id="ARBA00023274"/>
    </source>
</evidence>
<gene>
    <name evidence="5 8" type="primary">rpmD</name>
    <name evidence="8" type="ORF">H9863_05360</name>
</gene>
<feature type="domain" description="Large ribosomal subunit protein uL30-like ferredoxin-like fold" evidence="7">
    <location>
        <begin position="4"/>
        <end position="54"/>
    </location>
</feature>
<dbReference type="Pfam" id="PF00327">
    <property type="entry name" value="Ribosomal_L30"/>
    <property type="match status" value="1"/>
</dbReference>
<dbReference type="NCBIfam" id="TIGR01308">
    <property type="entry name" value="rpmD_bact"/>
    <property type="match status" value="1"/>
</dbReference>
<dbReference type="InterPro" id="IPR016082">
    <property type="entry name" value="Ribosomal_uL30_ferredoxin-like"/>
</dbReference>
<dbReference type="InterPro" id="IPR018038">
    <property type="entry name" value="Ribosomal_uL30_CS"/>
</dbReference>
<evidence type="ECO:0000256" key="1">
    <source>
        <dbReference type="ARBA" id="ARBA00007594"/>
    </source>
</evidence>
<dbReference type="GO" id="GO:0003735">
    <property type="term" value="F:structural constituent of ribosome"/>
    <property type="evidence" value="ECO:0007669"/>
    <property type="project" value="InterPro"/>
</dbReference>
<name>A0A9D1UZV4_9BACT</name>
<dbReference type="PROSITE" id="PS00634">
    <property type="entry name" value="RIBOSOMAL_L30"/>
    <property type="match status" value="1"/>
</dbReference>
<dbReference type="FunFam" id="3.30.1390.20:FF:000001">
    <property type="entry name" value="50S ribosomal protein L30"/>
    <property type="match status" value="1"/>
</dbReference>
<dbReference type="GO" id="GO:0022625">
    <property type="term" value="C:cytosolic large ribosomal subunit"/>
    <property type="evidence" value="ECO:0007669"/>
    <property type="project" value="TreeGrafter"/>
</dbReference>
<comment type="caution">
    <text evidence="8">The sequence shown here is derived from an EMBL/GenBank/DDBJ whole genome shotgun (WGS) entry which is preliminary data.</text>
</comment>
<dbReference type="InterPro" id="IPR005996">
    <property type="entry name" value="Ribosomal_uL30_bac-type"/>
</dbReference>
<evidence type="ECO:0000256" key="2">
    <source>
        <dbReference type="ARBA" id="ARBA00011838"/>
    </source>
</evidence>
<comment type="subunit">
    <text evidence="2 5">Part of the 50S ribosomal subunit.</text>
</comment>
<dbReference type="EMBL" id="DXFT01000102">
    <property type="protein sequence ID" value="HIX03531.1"/>
    <property type="molecule type" value="Genomic_DNA"/>
</dbReference>
<evidence type="ECO:0000313" key="9">
    <source>
        <dbReference type="Proteomes" id="UP000824202"/>
    </source>
</evidence>
<evidence type="ECO:0000256" key="5">
    <source>
        <dbReference type="HAMAP-Rule" id="MF_01371"/>
    </source>
</evidence>
<proteinExistence type="inferred from homology"/>
<dbReference type="HAMAP" id="MF_01371_B">
    <property type="entry name" value="Ribosomal_uL30_B"/>
    <property type="match status" value="1"/>
</dbReference>
<dbReference type="Gene3D" id="3.30.1390.20">
    <property type="entry name" value="Ribosomal protein L30, ferredoxin-like fold domain"/>
    <property type="match status" value="1"/>
</dbReference>
<reference evidence="8" key="2">
    <citation type="submission" date="2021-04" db="EMBL/GenBank/DDBJ databases">
        <authorList>
            <person name="Gilroy R."/>
        </authorList>
    </citation>
    <scope>NUCLEOTIDE SEQUENCE</scope>
    <source>
        <strain evidence="8">23274</strain>
    </source>
</reference>
<organism evidence="8 9">
    <name type="scientific">Candidatus Odoribacter faecigallinarum</name>
    <dbReference type="NCBI Taxonomy" id="2838706"/>
    <lineage>
        <taxon>Bacteria</taxon>
        <taxon>Pseudomonadati</taxon>
        <taxon>Bacteroidota</taxon>
        <taxon>Bacteroidia</taxon>
        <taxon>Bacteroidales</taxon>
        <taxon>Odoribacteraceae</taxon>
        <taxon>Odoribacter</taxon>
    </lineage>
</organism>
<dbReference type="PANTHER" id="PTHR15892">
    <property type="entry name" value="MITOCHONDRIAL RIBOSOMAL PROTEIN L30"/>
    <property type="match status" value="1"/>
</dbReference>
<dbReference type="GO" id="GO:0006412">
    <property type="term" value="P:translation"/>
    <property type="evidence" value="ECO:0007669"/>
    <property type="project" value="UniProtKB-UniRule"/>
</dbReference>
<protein>
    <recommendedName>
        <fullName evidence="5">Large ribosomal subunit protein uL30</fullName>
    </recommendedName>
</protein>
<evidence type="ECO:0000259" key="7">
    <source>
        <dbReference type="Pfam" id="PF00327"/>
    </source>
</evidence>
<keyword evidence="3 5" id="KW-0689">Ribosomal protein</keyword>
<keyword evidence="4 5" id="KW-0687">Ribonucleoprotein</keyword>
<dbReference type="SUPFAM" id="SSF55129">
    <property type="entry name" value="Ribosomal protein L30p/L7e"/>
    <property type="match status" value="1"/>
</dbReference>
<evidence type="ECO:0000256" key="3">
    <source>
        <dbReference type="ARBA" id="ARBA00022980"/>
    </source>
</evidence>
<dbReference type="Proteomes" id="UP000824202">
    <property type="component" value="Unassembled WGS sequence"/>
</dbReference>
<evidence type="ECO:0000313" key="8">
    <source>
        <dbReference type="EMBL" id="HIX03531.1"/>
    </source>
</evidence>
<accession>A0A9D1UZV4</accession>
<comment type="similarity">
    <text evidence="1 5 6">Belongs to the universal ribosomal protein uL30 family.</text>
</comment>
<dbReference type="CDD" id="cd01658">
    <property type="entry name" value="Ribosomal_L30"/>
    <property type="match status" value="1"/>
</dbReference>
<dbReference type="PANTHER" id="PTHR15892:SF2">
    <property type="entry name" value="LARGE RIBOSOMAL SUBUNIT PROTEIN UL30M"/>
    <property type="match status" value="1"/>
</dbReference>
<dbReference type="PIRSF" id="PIRSF002211">
    <property type="entry name" value="Ribosomal_L30_bac-type"/>
    <property type="match status" value="1"/>
</dbReference>
<evidence type="ECO:0000256" key="6">
    <source>
        <dbReference type="RuleBase" id="RU003734"/>
    </source>
</evidence>
<reference evidence="8" key="1">
    <citation type="journal article" date="2021" name="PeerJ">
        <title>Extensive microbial diversity within the chicken gut microbiome revealed by metagenomics and culture.</title>
        <authorList>
            <person name="Gilroy R."/>
            <person name="Ravi A."/>
            <person name="Getino M."/>
            <person name="Pursley I."/>
            <person name="Horton D.L."/>
            <person name="Alikhan N.F."/>
            <person name="Baker D."/>
            <person name="Gharbi K."/>
            <person name="Hall N."/>
            <person name="Watson M."/>
            <person name="Adriaenssens E.M."/>
            <person name="Foster-Nyarko E."/>
            <person name="Jarju S."/>
            <person name="Secka A."/>
            <person name="Antonio M."/>
            <person name="Oren A."/>
            <person name="Chaudhuri R.R."/>
            <person name="La Ragione R."/>
            <person name="Hildebrand F."/>
            <person name="Pallen M.J."/>
        </authorList>
    </citation>
    <scope>NUCLEOTIDE SEQUENCE</scope>
    <source>
        <strain evidence="8">23274</strain>
    </source>
</reference>
<dbReference type="AlphaFoldDB" id="A0A9D1UZV4"/>
<sequence length="60" mass="6655">MARIKITLVKSTIGSDKTQVGTIQALGLRKMNSSREHEATPQILGMVAKVRHLVRVEEVK</sequence>